<evidence type="ECO:0000256" key="9">
    <source>
        <dbReference type="ARBA" id="ARBA00022679"/>
    </source>
</evidence>
<reference evidence="19" key="1">
    <citation type="submission" date="2020-10" db="EMBL/GenBank/DDBJ databases">
        <authorList>
            <person name="Gilroy R."/>
        </authorList>
    </citation>
    <scope>NUCLEOTIDE SEQUENCE</scope>
    <source>
        <strain evidence="19">ChiSxjej2B14-8506</strain>
    </source>
</reference>
<organism evidence="19 20">
    <name type="scientific">Candidatus Fimadaptatus faecigallinarum</name>
    <dbReference type="NCBI Taxonomy" id="2840814"/>
    <lineage>
        <taxon>Bacteria</taxon>
        <taxon>Bacillati</taxon>
        <taxon>Bacillota</taxon>
        <taxon>Clostridia</taxon>
        <taxon>Eubacteriales</taxon>
        <taxon>Candidatus Fimadaptatus</taxon>
    </lineage>
</organism>
<feature type="binding site" evidence="15 16">
    <location>
        <position position="111"/>
    </location>
    <ligand>
        <name>S-adenosyl-L-methionine</name>
        <dbReference type="ChEBI" id="CHEBI:59789"/>
    </ligand>
</feature>
<evidence type="ECO:0000256" key="12">
    <source>
        <dbReference type="ARBA" id="ARBA00029736"/>
    </source>
</evidence>
<proteinExistence type="inferred from homology"/>
<comment type="catalytic activity">
    <reaction evidence="14 15 17">
        <text>guanosine(37) in tRNA + S-adenosyl-L-methionine = N(1)-methylguanosine(37) in tRNA + S-adenosyl-L-homocysteine + H(+)</text>
        <dbReference type="Rhea" id="RHEA:36899"/>
        <dbReference type="Rhea" id="RHEA-COMP:10145"/>
        <dbReference type="Rhea" id="RHEA-COMP:10147"/>
        <dbReference type="ChEBI" id="CHEBI:15378"/>
        <dbReference type="ChEBI" id="CHEBI:57856"/>
        <dbReference type="ChEBI" id="CHEBI:59789"/>
        <dbReference type="ChEBI" id="CHEBI:73542"/>
        <dbReference type="ChEBI" id="CHEBI:74269"/>
        <dbReference type="EC" id="2.1.1.228"/>
    </reaction>
</comment>
<dbReference type="GO" id="GO:0002939">
    <property type="term" value="P:tRNA N1-guanine methylation"/>
    <property type="evidence" value="ECO:0007669"/>
    <property type="project" value="TreeGrafter"/>
</dbReference>
<feature type="domain" description="tRNA methyltransferase TRMD/TRM10-type" evidence="18">
    <location>
        <begin position="1"/>
        <end position="223"/>
    </location>
</feature>
<dbReference type="FunFam" id="3.40.1280.10:FF:000001">
    <property type="entry name" value="tRNA (guanine-N(1)-)-methyltransferase"/>
    <property type="match status" value="1"/>
</dbReference>
<dbReference type="InterPro" id="IPR029028">
    <property type="entry name" value="Alpha/beta_knot_MTases"/>
</dbReference>
<dbReference type="GO" id="GO:0052906">
    <property type="term" value="F:tRNA (guanine(37)-N1)-methyltransferase activity"/>
    <property type="evidence" value="ECO:0007669"/>
    <property type="project" value="UniProtKB-UniRule"/>
</dbReference>
<comment type="subcellular location">
    <subcellularLocation>
        <location evidence="2 15 17">Cytoplasm</location>
    </subcellularLocation>
</comment>
<evidence type="ECO:0000256" key="11">
    <source>
        <dbReference type="ARBA" id="ARBA00022694"/>
    </source>
</evidence>
<dbReference type="EMBL" id="DVNK01000014">
    <property type="protein sequence ID" value="HIU46030.1"/>
    <property type="molecule type" value="Genomic_DNA"/>
</dbReference>
<dbReference type="PANTHER" id="PTHR46417:SF1">
    <property type="entry name" value="TRNA (GUANINE-N(1)-)-METHYLTRANSFERASE"/>
    <property type="match status" value="1"/>
</dbReference>
<accession>A0A9D1LQ79</accession>
<dbReference type="AlphaFoldDB" id="A0A9D1LQ79"/>
<feature type="binding site" evidence="15 16">
    <location>
        <begin position="131"/>
        <end position="136"/>
    </location>
    <ligand>
        <name>S-adenosyl-L-methionine</name>
        <dbReference type="ChEBI" id="CHEBI:59789"/>
    </ligand>
</feature>
<dbReference type="PIRSF" id="PIRSF000386">
    <property type="entry name" value="tRNA_mtase"/>
    <property type="match status" value="1"/>
</dbReference>
<dbReference type="InterPro" id="IPR016009">
    <property type="entry name" value="tRNA_MeTrfase_TRMD/TRM10"/>
</dbReference>
<comment type="subunit">
    <text evidence="4 15 17">Homodimer.</text>
</comment>
<evidence type="ECO:0000259" key="18">
    <source>
        <dbReference type="Pfam" id="PF01746"/>
    </source>
</evidence>
<dbReference type="EC" id="2.1.1.228" evidence="5 15"/>
<evidence type="ECO:0000256" key="4">
    <source>
        <dbReference type="ARBA" id="ARBA00011738"/>
    </source>
</evidence>
<evidence type="ECO:0000256" key="10">
    <source>
        <dbReference type="ARBA" id="ARBA00022691"/>
    </source>
</evidence>
<evidence type="ECO:0000256" key="13">
    <source>
        <dbReference type="ARBA" id="ARBA00033392"/>
    </source>
</evidence>
<dbReference type="Proteomes" id="UP000824123">
    <property type="component" value="Unassembled WGS sequence"/>
</dbReference>
<evidence type="ECO:0000256" key="2">
    <source>
        <dbReference type="ARBA" id="ARBA00004496"/>
    </source>
</evidence>
<dbReference type="Pfam" id="PF01746">
    <property type="entry name" value="tRNA_m1G_MT"/>
    <property type="match status" value="1"/>
</dbReference>
<comment type="function">
    <text evidence="1 15 17">Specifically methylates guanosine-37 in various tRNAs.</text>
</comment>
<evidence type="ECO:0000256" key="1">
    <source>
        <dbReference type="ARBA" id="ARBA00002634"/>
    </source>
</evidence>
<evidence type="ECO:0000256" key="8">
    <source>
        <dbReference type="ARBA" id="ARBA00022603"/>
    </source>
</evidence>
<evidence type="ECO:0000256" key="15">
    <source>
        <dbReference type="HAMAP-Rule" id="MF_00605"/>
    </source>
</evidence>
<dbReference type="InterPro" id="IPR002649">
    <property type="entry name" value="tRNA_m1G_MeTrfase_TrmD"/>
</dbReference>
<dbReference type="Gene3D" id="3.40.1280.10">
    <property type="match status" value="1"/>
</dbReference>
<keyword evidence="10 15" id="KW-0949">S-adenosyl-L-methionine</keyword>
<name>A0A9D1LQ79_9FIRM</name>
<evidence type="ECO:0000256" key="6">
    <source>
        <dbReference type="ARBA" id="ARBA00014679"/>
    </source>
</evidence>
<dbReference type="NCBIfam" id="NF000648">
    <property type="entry name" value="PRK00026.1"/>
    <property type="match status" value="1"/>
</dbReference>
<evidence type="ECO:0000256" key="14">
    <source>
        <dbReference type="ARBA" id="ARBA00047783"/>
    </source>
</evidence>
<evidence type="ECO:0000256" key="7">
    <source>
        <dbReference type="ARBA" id="ARBA00022490"/>
    </source>
</evidence>
<evidence type="ECO:0000313" key="19">
    <source>
        <dbReference type="EMBL" id="HIU46030.1"/>
    </source>
</evidence>
<evidence type="ECO:0000256" key="17">
    <source>
        <dbReference type="RuleBase" id="RU003464"/>
    </source>
</evidence>
<comment type="similarity">
    <text evidence="3 15 17">Belongs to the RNA methyltransferase TrmD family.</text>
</comment>
<keyword evidence="8 15" id="KW-0489">Methyltransferase</keyword>
<dbReference type="Gene3D" id="1.10.1270.20">
    <property type="entry name" value="tRNA(m1g37)methyltransferase, domain 2"/>
    <property type="match status" value="1"/>
</dbReference>
<keyword evidence="11 15" id="KW-0819">tRNA processing</keyword>
<keyword evidence="7 15" id="KW-0963">Cytoplasm</keyword>
<gene>
    <name evidence="15 19" type="primary">trmD</name>
    <name evidence="19" type="ORF">IAC59_02065</name>
</gene>
<protein>
    <recommendedName>
        <fullName evidence="6 15">tRNA (guanine-N(1)-)-methyltransferase</fullName>
        <ecNumber evidence="5 15">2.1.1.228</ecNumber>
    </recommendedName>
    <alternativeName>
        <fullName evidence="12 15">M1G-methyltransferase</fullName>
    </alternativeName>
    <alternativeName>
        <fullName evidence="13 15">tRNA [GM37] methyltransferase</fullName>
    </alternativeName>
</protein>
<evidence type="ECO:0000256" key="5">
    <source>
        <dbReference type="ARBA" id="ARBA00012807"/>
    </source>
</evidence>
<dbReference type="NCBIfam" id="TIGR00088">
    <property type="entry name" value="trmD"/>
    <property type="match status" value="1"/>
</dbReference>
<dbReference type="GO" id="GO:0005829">
    <property type="term" value="C:cytosol"/>
    <property type="evidence" value="ECO:0007669"/>
    <property type="project" value="TreeGrafter"/>
</dbReference>
<sequence>MRIRVLTIFPEMIEPMIHQSILGRAQEAGLIDIAAVDIRPYSNLKHKNTDDYPFGGGAGMVMLPQPICDAVDDVAREFHGRRLYMSPRGRTFNQRMAEELAREDELIILCGHYEGVDQRALDICGFEELSIGDYVLTGGELAALTVVDAVARLVPGVLGSEESPLDESFSSGLLEYPQYTRPREYRGHEVPEVLLGGNHAQITRWRREKSLELTFERRPELFEDVELDKKDRLFMQKLLARRAAEQLSAQEAARQAEDAPQS</sequence>
<comment type="caution">
    <text evidence="19">The sequence shown here is derived from an EMBL/GenBank/DDBJ whole genome shotgun (WGS) entry which is preliminary data.</text>
</comment>
<dbReference type="PANTHER" id="PTHR46417">
    <property type="entry name" value="TRNA (GUANINE-N(1)-)-METHYLTRANSFERASE"/>
    <property type="match status" value="1"/>
</dbReference>
<dbReference type="SUPFAM" id="SSF75217">
    <property type="entry name" value="alpha/beta knot"/>
    <property type="match status" value="1"/>
</dbReference>
<evidence type="ECO:0000256" key="3">
    <source>
        <dbReference type="ARBA" id="ARBA00007630"/>
    </source>
</evidence>
<dbReference type="InterPro" id="IPR029026">
    <property type="entry name" value="tRNA_m1G_MTases_N"/>
</dbReference>
<reference evidence="19" key="2">
    <citation type="journal article" date="2021" name="PeerJ">
        <title>Extensive microbial diversity within the chicken gut microbiome revealed by metagenomics and culture.</title>
        <authorList>
            <person name="Gilroy R."/>
            <person name="Ravi A."/>
            <person name="Getino M."/>
            <person name="Pursley I."/>
            <person name="Horton D.L."/>
            <person name="Alikhan N.F."/>
            <person name="Baker D."/>
            <person name="Gharbi K."/>
            <person name="Hall N."/>
            <person name="Watson M."/>
            <person name="Adriaenssens E.M."/>
            <person name="Foster-Nyarko E."/>
            <person name="Jarju S."/>
            <person name="Secka A."/>
            <person name="Antonio M."/>
            <person name="Oren A."/>
            <person name="Chaudhuri R.R."/>
            <person name="La Ragione R."/>
            <person name="Hildebrand F."/>
            <person name="Pallen M.J."/>
        </authorList>
    </citation>
    <scope>NUCLEOTIDE SEQUENCE</scope>
    <source>
        <strain evidence="19">ChiSxjej2B14-8506</strain>
    </source>
</reference>
<evidence type="ECO:0000313" key="20">
    <source>
        <dbReference type="Proteomes" id="UP000824123"/>
    </source>
</evidence>
<dbReference type="CDD" id="cd18080">
    <property type="entry name" value="TrmD-like"/>
    <property type="match status" value="1"/>
</dbReference>
<keyword evidence="9 15" id="KW-0808">Transferase</keyword>
<evidence type="ECO:0000256" key="16">
    <source>
        <dbReference type="PIRSR" id="PIRSR000386-1"/>
    </source>
</evidence>
<dbReference type="HAMAP" id="MF_00605">
    <property type="entry name" value="TrmD"/>
    <property type="match status" value="1"/>
</dbReference>
<dbReference type="FunFam" id="1.10.1270.20:FF:000001">
    <property type="entry name" value="tRNA (guanine-N(1)-)-methyltransferase"/>
    <property type="match status" value="1"/>
</dbReference>
<dbReference type="InterPro" id="IPR023148">
    <property type="entry name" value="tRNA_m1G_MeTrfase_C_sf"/>
</dbReference>